<keyword evidence="11" id="KW-0282">Flagellum</keyword>
<evidence type="ECO:0000256" key="5">
    <source>
        <dbReference type="ARBA" id="ARBA00022525"/>
    </source>
</evidence>
<sequence>MSDLLSIGSTSVRAYQTALNVVGENIANASTKGYVRREAQLTEISGGAGRYILLSNLTVGSGVAANTVGRNWDAFRAADMRNATAESGRTGSTIVWLERIENTLNTAGISAAMTKFFNAGQAIAADPTGSAPRTGYLDAAYGVSAAFLTSADGLAAIDGDLRASAKLAVEQLNGLAAGLVEANAGLVKARDGSNEQAQLLDQRDRLIDQMSQLASLSVTTDERGVATVKLNDASGPTMVAGVSSRPLDVAFNTSGTMALTLDPNGTPEPVPLKGGSLAGFMEAANRVSDMRLQLTNLAQSFADGVNQVQAGGVDLDGQPGAALFDASSGDGKLAVNTLSGRQIAAARPWTVGATAGNAGAATLSIQTNGTPLASTRISISGGVLTATDPVTNSVIGTAPYTPGTPVTLAGLDITVNGSAADGDSFTVGATRPGSRDNGNLAALDELRKSGQFEATSNEMVSSNASALSAKRQVADAQNAILEGATAARDAVTGVNLDQEAVDLMRFQQAYQASSRIIQVSRDIFQSILDAVN</sequence>
<dbReference type="PANTHER" id="PTHR30033">
    <property type="entry name" value="FLAGELLAR HOOK-ASSOCIATED PROTEIN 1"/>
    <property type="match status" value="1"/>
</dbReference>
<gene>
    <name evidence="7" type="primary">flgK</name>
    <name evidence="11" type="ORF">GON01_13205</name>
</gene>
<dbReference type="AlphaFoldDB" id="A0A6I4J3D6"/>
<evidence type="ECO:0000256" key="7">
    <source>
        <dbReference type="RuleBase" id="RU362065"/>
    </source>
</evidence>
<dbReference type="Pfam" id="PF22638">
    <property type="entry name" value="FlgK_D1"/>
    <property type="match status" value="1"/>
</dbReference>
<reference evidence="11 12" key="1">
    <citation type="submission" date="2019-12" db="EMBL/GenBank/DDBJ databases">
        <authorList>
            <person name="Huq M.A."/>
        </authorList>
    </citation>
    <scope>NUCLEOTIDE SEQUENCE [LARGE SCALE GENOMIC DNA]</scope>
    <source>
        <strain evidence="11 12">MAH-20</strain>
    </source>
</reference>
<dbReference type="GO" id="GO:0044780">
    <property type="term" value="P:bacterial-type flagellum assembly"/>
    <property type="evidence" value="ECO:0007669"/>
    <property type="project" value="InterPro"/>
</dbReference>
<evidence type="ECO:0000313" key="11">
    <source>
        <dbReference type="EMBL" id="MVO78887.1"/>
    </source>
</evidence>
<dbReference type="InterPro" id="IPR010930">
    <property type="entry name" value="Flg_bb/hook_C_dom"/>
</dbReference>
<protein>
    <recommendedName>
        <fullName evidence="4 7">Flagellar hook-associated protein 1</fullName>
        <shortName evidence="7">HAP1</shortName>
    </recommendedName>
</protein>
<dbReference type="EMBL" id="WQMS01000016">
    <property type="protein sequence ID" value="MVO78887.1"/>
    <property type="molecule type" value="Genomic_DNA"/>
</dbReference>
<dbReference type="GO" id="GO:0009424">
    <property type="term" value="C:bacterial-type flagellum hook"/>
    <property type="evidence" value="ECO:0007669"/>
    <property type="project" value="UniProtKB-UniRule"/>
</dbReference>
<organism evidence="11 12">
    <name type="scientific">Sphingomonas horti</name>
    <dbReference type="NCBI Taxonomy" id="2682842"/>
    <lineage>
        <taxon>Bacteria</taxon>
        <taxon>Pseudomonadati</taxon>
        <taxon>Pseudomonadota</taxon>
        <taxon>Alphaproteobacteria</taxon>
        <taxon>Sphingomonadales</taxon>
        <taxon>Sphingomonadaceae</taxon>
        <taxon>Sphingomonas</taxon>
    </lineage>
</organism>
<dbReference type="Proteomes" id="UP000441389">
    <property type="component" value="Unassembled WGS sequence"/>
</dbReference>
<evidence type="ECO:0000256" key="3">
    <source>
        <dbReference type="ARBA" id="ARBA00009677"/>
    </source>
</evidence>
<dbReference type="GO" id="GO:0005198">
    <property type="term" value="F:structural molecule activity"/>
    <property type="evidence" value="ECO:0007669"/>
    <property type="project" value="UniProtKB-UniRule"/>
</dbReference>
<proteinExistence type="inferred from homology"/>
<feature type="domain" description="Flagellar basal body rod protein N-terminal" evidence="8">
    <location>
        <begin position="14"/>
        <end position="34"/>
    </location>
</feature>
<dbReference type="InterPro" id="IPR002371">
    <property type="entry name" value="FlgK"/>
</dbReference>
<dbReference type="PANTHER" id="PTHR30033:SF2">
    <property type="entry name" value="FLAGELLAR HOOK PROTEIN"/>
    <property type="match status" value="1"/>
</dbReference>
<comment type="subcellular location">
    <subcellularLocation>
        <location evidence="1">Bacterial flagellum basal body</location>
    </subcellularLocation>
    <subcellularLocation>
        <location evidence="2 7">Secreted</location>
    </subcellularLocation>
</comment>
<evidence type="ECO:0000256" key="6">
    <source>
        <dbReference type="ARBA" id="ARBA00023143"/>
    </source>
</evidence>
<dbReference type="Pfam" id="PF06429">
    <property type="entry name" value="Flg_bbr_C"/>
    <property type="match status" value="1"/>
</dbReference>
<accession>A0A6I4J3D6</accession>
<keyword evidence="5 7" id="KW-0964">Secreted</keyword>
<evidence type="ECO:0000256" key="1">
    <source>
        <dbReference type="ARBA" id="ARBA00004117"/>
    </source>
</evidence>
<feature type="domain" description="Flagellar basal-body/hook protein C-terminal" evidence="9">
    <location>
        <begin position="493"/>
        <end position="529"/>
    </location>
</feature>
<evidence type="ECO:0000259" key="8">
    <source>
        <dbReference type="Pfam" id="PF00460"/>
    </source>
</evidence>
<keyword evidence="11" id="KW-0966">Cell projection</keyword>
<dbReference type="PRINTS" id="PR01005">
    <property type="entry name" value="FLGHOOKAP1"/>
</dbReference>
<evidence type="ECO:0000259" key="10">
    <source>
        <dbReference type="Pfam" id="PF22638"/>
    </source>
</evidence>
<comment type="caution">
    <text evidence="11">The sequence shown here is derived from an EMBL/GenBank/DDBJ whole genome shotgun (WGS) entry which is preliminary data.</text>
</comment>
<name>A0A6I4J3D6_9SPHN</name>
<keyword evidence="11" id="KW-0969">Cilium</keyword>
<dbReference type="Pfam" id="PF00460">
    <property type="entry name" value="Flg_bb_rod"/>
    <property type="match status" value="1"/>
</dbReference>
<keyword evidence="6 7" id="KW-0975">Bacterial flagellum</keyword>
<comment type="similarity">
    <text evidence="3 7">Belongs to the flagella basal body rod proteins family.</text>
</comment>
<dbReference type="GO" id="GO:0005576">
    <property type="term" value="C:extracellular region"/>
    <property type="evidence" value="ECO:0007669"/>
    <property type="project" value="UniProtKB-SubCell"/>
</dbReference>
<evidence type="ECO:0000313" key="12">
    <source>
        <dbReference type="Proteomes" id="UP000441389"/>
    </source>
</evidence>
<dbReference type="GO" id="GO:0009425">
    <property type="term" value="C:bacterial-type flagellum basal body"/>
    <property type="evidence" value="ECO:0007669"/>
    <property type="project" value="UniProtKB-SubCell"/>
</dbReference>
<evidence type="ECO:0000256" key="4">
    <source>
        <dbReference type="ARBA" id="ARBA00016244"/>
    </source>
</evidence>
<feature type="domain" description="Flagellar hook-associated protein FlgK helical" evidence="10">
    <location>
        <begin position="97"/>
        <end position="324"/>
    </location>
</feature>
<dbReference type="InterPro" id="IPR001444">
    <property type="entry name" value="Flag_bb_rod_N"/>
</dbReference>
<dbReference type="SUPFAM" id="SSF64518">
    <property type="entry name" value="Phase 1 flagellin"/>
    <property type="match status" value="1"/>
</dbReference>
<evidence type="ECO:0000259" key="9">
    <source>
        <dbReference type="Pfam" id="PF06429"/>
    </source>
</evidence>
<evidence type="ECO:0000256" key="2">
    <source>
        <dbReference type="ARBA" id="ARBA00004613"/>
    </source>
</evidence>
<keyword evidence="12" id="KW-1185">Reference proteome</keyword>
<dbReference type="InterPro" id="IPR053927">
    <property type="entry name" value="FlgK_helical"/>
</dbReference>
<dbReference type="RefSeq" id="WP_157028236.1">
    <property type="nucleotide sequence ID" value="NZ_WQMS01000016.1"/>
</dbReference>